<feature type="transmembrane region" description="Helical" evidence="1">
    <location>
        <begin position="21"/>
        <end position="42"/>
    </location>
</feature>
<proteinExistence type="predicted"/>
<dbReference type="Proteomes" id="UP001152422">
    <property type="component" value="Unassembled WGS sequence"/>
</dbReference>
<evidence type="ECO:0000313" key="2">
    <source>
        <dbReference type="EMBL" id="MDG0846989.1"/>
    </source>
</evidence>
<comment type="caution">
    <text evidence="2">The sequence shown here is derived from an EMBL/GenBank/DDBJ whole genome shotgun (WGS) entry which is preliminary data.</text>
</comment>
<dbReference type="RefSeq" id="WP_157946673.1">
    <property type="nucleotide sequence ID" value="NZ_JAMBPY010000008.1"/>
</dbReference>
<evidence type="ECO:0000256" key="1">
    <source>
        <dbReference type="SAM" id="Phobius"/>
    </source>
</evidence>
<keyword evidence="1" id="KW-0812">Transmembrane</keyword>
<dbReference type="AlphaFoldDB" id="A0A9X4QZN5"/>
<organism evidence="2 3">
    <name type="scientific">Staphylococcus equorum</name>
    <dbReference type="NCBI Taxonomy" id="246432"/>
    <lineage>
        <taxon>Bacteria</taxon>
        <taxon>Bacillati</taxon>
        <taxon>Bacillota</taxon>
        <taxon>Bacilli</taxon>
        <taxon>Bacillales</taxon>
        <taxon>Staphylococcaceae</taxon>
        <taxon>Staphylococcus</taxon>
    </lineage>
</organism>
<protein>
    <submittedName>
        <fullName evidence="2">Uncharacterized protein</fullName>
    </submittedName>
</protein>
<reference evidence="2" key="1">
    <citation type="submission" date="2022-05" db="EMBL/GenBank/DDBJ databases">
        <title>Comparative genomics of Staphylococcus equorum isolates.</title>
        <authorList>
            <person name="Luelf R.H."/>
        </authorList>
    </citation>
    <scope>NUCLEOTIDE SEQUENCE</scope>
    <source>
        <strain evidence="2">TMW 2.2497</strain>
    </source>
</reference>
<sequence>MKRKQRLANSRVEKNKKSFNFIKFAIAVSSVIGFLTGIADFIKTVIEIIKELN</sequence>
<name>A0A9X4QZN5_9STAP</name>
<evidence type="ECO:0000313" key="3">
    <source>
        <dbReference type="Proteomes" id="UP001152422"/>
    </source>
</evidence>
<accession>A0A9X4QZN5</accession>
<keyword evidence="1" id="KW-1133">Transmembrane helix</keyword>
<gene>
    <name evidence="2" type="ORF">M4L89_12200</name>
</gene>
<keyword evidence="3" id="KW-1185">Reference proteome</keyword>
<dbReference type="EMBL" id="JAMBQA010000008">
    <property type="protein sequence ID" value="MDG0846989.1"/>
    <property type="molecule type" value="Genomic_DNA"/>
</dbReference>
<keyword evidence="1" id="KW-0472">Membrane</keyword>